<evidence type="ECO:0000313" key="1">
    <source>
        <dbReference type="EMBL" id="KAI4352639.1"/>
    </source>
</evidence>
<dbReference type="Proteomes" id="UP000828941">
    <property type="component" value="Chromosome 3"/>
</dbReference>
<organism evidence="1 2">
    <name type="scientific">Bauhinia variegata</name>
    <name type="common">Purple orchid tree</name>
    <name type="synonym">Phanera variegata</name>
    <dbReference type="NCBI Taxonomy" id="167791"/>
    <lineage>
        <taxon>Eukaryota</taxon>
        <taxon>Viridiplantae</taxon>
        <taxon>Streptophyta</taxon>
        <taxon>Embryophyta</taxon>
        <taxon>Tracheophyta</taxon>
        <taxon>Spermatophyta</taxon>
        <taxon>Magnoliopsida</taxon>
        <taxon>eudicotyledons</taxon>
        <taxon>Gunneridae</taxon>
        <taxon>Pentapetalae</taxon>
        <taxon>rosids</taxon>
        <taxon>fabids</taxon>
        <taxon>Fabales</taxon>
        <taxon>Fabaceae</taxon>
        <taxon>Cercidoideae</taxon>
        <taxon>Cercideae</taxon>
        <taxon>Bauhiniinae</taxon>
        <taxon>Bauhinia</taxon>
    </lineage>
</organism>
<name>A0ACB9PXM4_BAUVA</name>
<dbReference type="EMBL" id="CM039428">
    <property type="protein sequence ID" value="KAI4352639.1"/>
    <property type="molecule type" value="Genomic_DNA"/>
</dbReference>
<reference evidence="1 2" key="1">
    <citation type="journal article" date="2022" name="DNA Res.">
        <title>Chromosomal-level genome assembly of the orchid tree Bauhinia variegata (Leguminosae; Cercidoideae) supports the allotetraploid origin hypothesis of Bauhinia.</title>
        <authorList>
            <person name="Zhong Y."/>
            <person name="Chen Y."/>
            <person name="Zheng D."/>
            <person name="Pang J."/>
            <person name="Liu Y."/>
            <person name="Luo S."/>
            <person name="Meng S."/>
            <person name="Qian L."/>
            <person name="Wei D."/>
            <person name="Dai S."/>
            <person name="Zhou R."/>
        </authorList>
    </citation>
    <scope>NUCLEOTIDE SEQUENCE [LARGE SCALE GENOMIC DNA]</scope>
    <source>
        <strain evidence="1">BV-YZ2020</strain>
    </source>
</reference>
<sequence>MAATLIRQCLLLVFIIVSSAISPAFAVSLKRRKTLKIIKEINRDGPYVGLITVYSPEENAFFATKAFQHDPKHPFVDFAGRRFRIGKIYREKVIYVRCGIGLINAAAATQQMVDLFDIIGVVHFGIAGNANGSLNIGDVTIPKQFVNTGLWDWLRPNGTLYSSDFAHLDIGNYNVPKGDGVSLLGRIGYMTEQFYSQAGEPNTAQPLVWLNTTRHWLDVAANLKVRI</sequence>
<accession>A0ACB9PXM4</accession>
<keyword evidence="2" id="KW-1185">Reference proteome</keyword>
<comment type="caution">
    <text evidence="1">The sequence shown here is derived from an EMBL/GenBank/DDBJ whole genome shotgun (WGS) entry which is preliminary data.</text>
</comment>
<proteinExistence type="predicted"/>
<gene>
    <name evidence="1" type="ORF">L6164_006871</name>
</gene>
<protein>
    <submittedName>
        <fullName evidence="1">Uncharacterized protein</fullName>
    </submittedName>
</protein>
<evidence type="ECO:0000313" key="2">
    <source>
        <dbReference type="Proteomes" id="UP000828941"/>
    </source>
</evidence>